<reference evidence="2 3" key="1">
    <citation type="journal article" date="2020" name="Biotechnol. Biofuels">
        <title>New insights from the biogas microbiome by comprehensive genome-resolved metagenomics of nearly 1600 species originating from multiple anaerobic digesters.</title>
        <authorList>
            <person name="Campanaro S."/>
            <person name="Treu L."/>
            <person name="Rodriguez-R L.M."/>
            <person name="Kovalovszki A."/>
            <person name="Ziels R.M."/>
            <person name="Maus I."/>
            <person name="Zhu X."/>
            <person name="Kougias P.G."/>
            <person name="Basile A."/>
            <person name="Luo G."/>
            <person name="Schluter A."/>
            <person name="Konstantinidis K.T."/>
            <person name="Angelidaki I."/>
        </authorList>
    </citation>
    <scope>NUCLEOTIDE SEQUENCE [LARGE SCALE GENOMIC DNA]</scope>
    <source>
        <strain evidence="2">AS23ysBPME_344</strain>
    </source>
</reference>
<evidence type="ECO:0000313" key="3">
    <source>
        <dbReference type="Proteomes" id="UP000568696"/>
    </source>
</evidence>
<sequence length="390" mass="41603">MHTVHLTYADAVTTYFSWRAAGSGDVLTARLIPAQMDALRDSFPRTLPDIHPGEGAADALRRTFHDGAFRSPQDTWTYFSQLGAMLIPQQLIALLRGAGRSRLIIRPSPSLAQVPWAVLPTHPDGRLLGELADVVLGVPDSVRALAGAPHDGDADLMVIDPKIPGQPPTGPLGSVLGRPVDTDPLVPLVRPTTLPAADTYSGLARAPMSRQEFLAASARARSLLFVGHVSAAGEETASAESSTLHLSEPVTAGDLLRAGWRAPRRVGLIGCASGSDLRYPEPFGLATAAVACGAQTVVASLWTLPTEATLPAGMHPLRELVLATDRALQSADPARTLLDWQLAKARAWFSTGAPADNPAWWAAPALTERAPARAVRVWNARPHHRRNHDH</sequence>
<proteinExistence type="predicted"/>
<gene>
    <name evidence="2" type="ORF">GX356_03240</name>
</gene>
<protein>
    <submittedName>
        <fullName evidence="2">CHAT domain-containing protein</fullName>
    </submittedName>
</protein>
<accession>A0A7X8MUU0</accession>
<dbReference type="AlphaFoldDB" id="A0A7X8MUU0"/>
<dbReference type="Proteomes" id="UP000568696">
    <property type="component" value="Unassembled WGS sequence"/>
</dbReference>
<evidence type="ECO:0000313" key="2">
    <source>
        <dbReference type="EMBL" id="NLP38724.1"/>
    </source>
</evidence>
<feature type="domain" description="CHAT" evidence="1">
    <location>
        <begin position="80"/>
        <end position="365"/>
    </location>
</feature>
<dbReference type="EMBL" id="JAAYSN010000079">
    <property type="protein sequence ID" value="NLP38724.1"/>
    <property type="molecule type" value="Genomic_DNA"/>
</dbReference>
<name>A0A7X8MUU0_9CORY</name>
<organism evidence="2 3">
    <name type="scientific">Corynebacterium pollutisoli</name>
    <dbReference type="NCBI Taxonomy" id="1610489"/>
    <lineage>
        <taxon>Bacteria</taxon>
        <taxon>Bacillati</taxon>
        <taxon>Actinomycetota</taxon>
        <taxon>Actinomycetes</taxon>
        <taxon>Mycobacteriales</taxon>
        <taxon>Corynebacteriaceae</taxon>
        <taxon>Corynebacterium</taxon>
    </lineage>
</organism>
<evidence type="ECO:0000259" key="1">
    <source>
        <dbReference type="Pfam" id="PF12770"/>
    </source>
</evidence>
<dbReference type="InterPro" id="IPR024983">
    <property type="entry name" value="CHAT_dom"/>
</dbReference>
<dbReference type="Pfam" id="PF12770">
    <property type="entry name" value="CHAT"/>
    <property type="match status" value="1"/>
</dbReference>
<comment type="caution">
    <text evidence="2">The sequence shown here is derived from an EMBL/GenBank/DDBJ whole genome shotgun (WGS) entry which is preliminary data.</text>
</comment>